<dbReference type="Pfam" id="PF03348">
    <property type="entry name" value="Serinc"/>
    <property type="match status" value="1"/>
</dbReference>
<feature type="transmembrane region" description="Helical" evidence="6">
    <location>
        <begin position="50"/>
        <end position="70"/>
    </location>
</feature>
<evidence type="ECO:0000313" key="7">
    <source>
        <dbReference type="EMBL" id="CAD9496992.1"/>
    </source>
</evidence>
<dbReference type="PANTHER" id="PTHR10383">
    <property type="entry name" value="SERINE INCORPORATOR"/>
    <property type="match status" value="1"/>
</dbReference>
<keyword evidence="4 6" id="KW-1133">Transmembrane helix</keyword>
<feature type="transmembrane region" description="Helical" evidence="6">
    <location>
        <begin position="216"/>
        <end position="234"/>
    </location>
</feature>
<evidence type="ECO:0000256" key="2">
    <source>
        <dbReference type="ARBA" id="ARBA00006665"/>
    </source>
</evidence>
<feature type="transmembrane region" description="Helical" evidence="6">
    <location>
        <begin position="191"/>
        <end position="209"/>
    </location>
</feature>
<dbReference type="GO" id="GO:0016020">
    <property type="term" value="C:membrane"/>
    <property type="evidence" value="ECO:0007669"/>
    <property type="project" value="UniProtKB-SubCell"/>
</dbReference>
<feature type="transmembrane region" description="Helical" evidence="6">
    <location>
        <begin position="329"/>
        <end position="351"/>
    </location>
</feature>
<comment type="similarity">
    <text evidence="2">Belongs to the TDE1 family.</text>
</comment>
<dbReference type="InterPro" id="IPR005016">
    <property type="entry name" value="TDE1/TMS"/>
</dbReference>
<comment type="subcellular location">
    <subcellularLocation>
        <location evidence="1">Membrane</location>
        <topology evidence="1">Multi-pass membrane protein</topology>
    </subcellularLocation>
</comment>
<accession>A0A7S2HQ00</accession>
<feature type="transmembrane region" description="Helical" evidence="6">
    <location>
        <begin position="157"/>
        <end position="185"/>
    </location>
</feature>
<name>A0A7S2HQ00_9STRA</name>
<sequence>MTTQNHGKLGSLIIMILAIVFALVGEYWAYEYVGDNLSEWYDYCDDDTCFQFSAVYRISFATTCFFALMAMTTAAVPESHDWGWCLKSTFWFLLCVGSVFLPNDVMTSGFIWFARVGAFVFLVLQQVILIDFGYNVNDKLYSLGAEGGEEEGGCSGWFIILVSAAMILYGAALSGIVLLFVFYTGCEVNDALISVSLVCIVAFTVLQLCSDPEQGHNLLVSSIVAAYVAYLTYSSVSSNPDESCNPTYSDRDDALAITLGLSLTMLSIATTVYFSSASITQLLDESPASSKGPARMTADLLTNDGMAPAQVTTSSSPRPSDQLVIHRGLAWKFNVVLVLITMYWCMTLTNWGDSGGDSSGSSPMAGKISLWMNITASWISIALYTWTMVAPWIFPDRDFS</sequence>
<evidence type="ECO:0000256" key="5">
    <source>
        <dbReference type="ARBA" id="ARBA00023136"/>
    </source>
</evidence>
<organism evidence="7">
    <name type="scientific">Octactis speculum</name>
    <dbReference type="NCBI Taxonomy" id="3111310"/>
    <lineage>
        <taxon>Eukaryota</taxon>
        <taxon>Sar</taxon>
        <taxon>Stramenopiles</taxon>
        <taxon>Ochrophyta</taxon>
        <taxon>Dictyochophyceae</taxon>
        <taxon>Dictyochales</taxon>
        <taxon>Dictyochaceae</taxon>
        <taxon>Octactis</taxon>
    </lineage>
</organism>
<dbReference type="EMBL" id="HBGS01063399">
    <property type="protein sequence ID" value="CAD9496992.1"/>
    <property type="molecule type" value="Transcribed_RNA"/>
</dbReference>
<dbReference type="PANTHER" id="PTHR10383:SF9">
    <property type="entry name" value="SERINE INCORPORATOR, ISOFORM F"/>
    <property type="match status" value="1"/>
</dbReference>
<feature type="transmembrane region" description="Helical" evidence="6">
    <location>
        <begin position="254"/>
        <end position="274"/>
    </location>
</feature>
<evidence type="ECO:0000256" key="1">
    <source>
        <dbReference type="ARBA" id="ARBA00004141"/>
    </source>
</evidence>
<feature type="transmembrane region" description="Helical" evidence="6">
    <location>
        <begin position="112"/>
        <end position="136"/>
    </location>
</feature>
<keyword evidence="3 6" id="KW-0812">Transmembrane</keyword>
<keyword evidence="5 6" id="KW-0472">Membrane</keyword>
<feature type="transmembrane region" description="Helical" evidence="6">
    <location>
        <begin position="12"/>
        <end position="30"/>
    </location>
</feature>
<reference evidence="7" key="1">
    <citation type="submission" date="2021-01" db="EMBL/GenBank/DDBJ databases">
        <authorList>
            <person name="Corre E."/>
            <person name="Pelletier E."/>
            <person name="Niang G."/>
            <person name="Scheremetjew M."/>
            <person name="Finn R."/>
            <person name="Kale V."/>
            <person name="Holt S."/>
            <person name="Cochrane G."/>
            <person name="Meng A."/>
            <person name="Brown T."/>
            <person name="Cohen L."/>
        </authorList>
    </citation>
    <scope>NUCLEOTIDE SEQUENCE</scope>
    <source>
        <strain evidence="7">CCMP1381</strain>
    </source>
</reference>
<evidence type="ECO:0000256" key="4">
    <source>
        <dbReference type="ARBA" id="ARBA00022989"/>
    </source>
</evidence>
<feature type="transmembrane region" description="Helical" evidence="6">
    <location>
        <begin position="371"/>
        <end position="394"/>
    </location>
</feature>
<evidence type="ECO:0000256" key="3">
    <source>
        <dbReference type="ARBA" id="ARBA00022692"/>
    </source>
</evidence>
<proteinExistence type="inferred from homology"/>
<protein>
    <recommendedName>
        <fullName evidence="8">Serine incorporator</fullName>
    </recommendedName>
</protein>
<dbReference type="AlphaFoldDB" id="A0A7S2HQ00"/>
<evidence type="ECO:0000256" key="6">
    <source>
        <dbReference type="SAM" id="Phobius"/>
    </source>
</evidence>
<feature type="transmembrane region" description="Helical" evidence="6">
    <location>
        <begin position="82"/>
        <end position="100"/>
    </location>
</feature>
<evidence type="ECO:0008006" key="8">
    <source>
        <dbReference type="Google" id="ProtNLM"/>
    </source>
</evidence>
<gene>
    <name evidence="7" type="ORF">DSPE1174_LOCUS33052</name>
</gene>